<evidence type="ECO:0000256" key="4">
    <source>
        <dbReference type="SAM" id="Coils"/>
    </source>
</evidence>
<dbReference type="PROSITE" id="PS50994">
    <property type="entry name" value="INTEGRASE"/>
    <property type="match status" value="1"/>
</dbReference>
<dbReference type="Gene3D" id="3.30.420.10">
    <property type="entry name" value="Ribonuclease H-like superfamily/Ribonuclease H"/>
    <property type="match status" value="1"/>
</dbReference>
<keyword evidence="3" id="KW-0378">Hydrolase</keyword>
<dbReference type="PANTHER" id="PTHR42648">
    <property type="entry name" value="TRANSPOSASE, PUTATIVE-RELATED"/>
    <property type="match status" value="1"/>
</dbReference>
<evidence type="ECO:0000259" key="6">
    <source>
        <dbReference type="PROSITE" id="PS50994"/>
    </source>
</evidence>
<dbReference type="InterPro" id="IPR025724">
    <property type="entry name" value="GAG-pre-integrase_dom"/>
</dbReference>
<feature type="region of interest" description="Disordered" evidence="5">
    <location>
        <begin position="192"/>
        <end position="290"/>
    </location>
</feature>
<protein>
    <submittedName>
        <fullName evidence="7">Ribonuclease H-like domain-containing protein</fullName>
    </submittedName>
</protein>
<dbReference type="Pfam" id="PF22936">
    <property type="entry name" value="Pol_BBD"/>
    <property type="match status" value="1"/>
</dbReference>
<reference evidence="7" key="1">
    <citation type="journal article" date="2022" name="Int. J. Mol. Sci.">
        <title>Draft Genome of Tanacetum Coccineum: Genomic Comparison of Closely Related Tanacetum-Family Plants.</title>
        <authorList>
            <person name="Yamashiro T."/>
            <person name="Shiraishi A."/>
            <person name="Nakayama K."/>
            <person name="Satake H."/>
        </authorList>
    </citation>
    <scope>NUCLEOTIDE SEQUENCE</scope>
</reference>
<dbReference type="SUPFAM" id="SSF53098">
    <property type="entry name" value="Ribonuclease H-like"/>
    <property type="match status" value="1"/>
</dbReference>
<accession>A0ABQ5A4V4</accession>
<keyword evidence="2" id="KW-0479">Metal-binding</keyword>
<keyword evidence="4" id="KW-0175">Coiled coil</keyword>
<feature type="compositionally biased region" description="Polar residues" evidence="5">
    <location>
        <begin position="940"/>
        <end position="960"/>
    </location>
</feature>
<dbReference type="Pfam" id="PF13976">
    <property type="entry name" value="gag_pre-integrs"/>
    <property type="match status" value="1"/>
</dbReference>
<dbReference type="CDD" id="cd09272">
    <property type="entry name" value="RNase_HI_RT_Ty1"/>
    <property type="match status" value="1"/>
</dbReference>
<sequence length="1423" mass="161315">MDDGVVNWGEHTVEEEETNHALMAISSNNEVSLCSKTCIDSYNKLKTLCDEQMNQLGEQEAKILAYTLAVKKLEAQVVTFQKQQLSLNEQLTFQANEIYAKDEKLKKYRRIGMKAVKEKEQLQKIVDSWKNSSKNLWKLVDSGMTSTSKVGLGYEIQSNNEVLSYEEEMNRTVFKCTEEDFLNKPLYSRFSKTDSFKGGPQKPKISDSDDSSNEHSSCQSNDSEGSFGNPSEHSSESESESLSVPKEMSTSKSVTTNEKVVSEPKSTEVEPSCVTHVKTPRQQMKNQETPKVNRKNWNEMMERELGEGYSFIKKKCFVCGSLSHLIKDCDFYEKKMAREAELKKQRVFNTGNGVAKPLWNNINRVNHSNQFVPRPVQLNTGRENVNSVRPNVNTGRATVNSIRQNVNSVRSNVNTGIFNINTVKTKQPVPTSNSNSFSHIRPQGTTVKTSAGYNWRRTRPNSNYNSGSNFVRTDHPLKNMEDRGIFDSGCSGHMTGNKDHLDDFEECKGGSVTFGGSKGYITGKGRIRVGNLDFDSVSFVKELGHFNLFSISQICDKHHKVLFTETECLVESPDFKMPDENQILLKVPRQHNMYSFDMKTPSLTKDYACLIAKATSDESKLWHRRLGHINFKNLNKLVKGNLVRGLPSKVFRNDHTCVACQKGKQHKASCKAKLVRTITEPLHTLHMDLFGPTSVKSINHASYCLVITDDYTRFSWVFFLATKDETSGILQNFIRQIENQLNHRVKIIRSDNGTEFKNRDMLEFCGNKGIKQEYSNARTPQQNGVAERMNRTLIEAARTMLADSLLPTTFWAEAVSTACYIFNRVRVTKPQNKTPYELLFGHKPIISYIRPFGCHVTILDTLSVLGKFDGKCDEGFLVGYSLNSKAFRVYNLVTKKVEVNLHVKFLEEKPNVKGVGYRWMFDIDYLTDSMNYIPVSLENQTNPHAGTSEVTNSAGTLPTPNANASEEEDAAEELIVVPTAVKHTAAKVGPRFNFLVVHIVNSGSGQDNTQPADQDDSDMPELTIFNKPQKGIFDEASYDDEGMVHDFNNLPTEVVVSPIPTLRIHNIHPQSQILGDPKSSVQTRSRVQKHSGAHALEEPKKISKALKDDSWVEAMQEELLQFRLQQVWILVDLPHGAKVIGTKWVYRNKRDERGVVVRNKARLVAQVIDRKRDKKSIILDQVYKMKSFVGSTRKSLCDEFEALMHRQNFNDSMDMLKKFDLASVKIVITPMDTKMALTKNKEADEVAVHLYRFMIDFRESSFDLEAFSDSDYAGANLDRKSTTEAEYVAAASCCGQVLWIQNQMLDYGFNFMNTKIHIDNESTICIVKNPVYHSKTKHIEIRHHFIRDSYEKKLIRVEKIHTDFNVADLLTKAFDGPRFNFLVVNIGQADQAGTQSQTISPQLPPPPTIQHAPTDPPLFHRQL</sequence>
<evidence type="ECO:0000256" key="5">
    <source>
        <dbReference type="SAM" id="MobiDB-lite"/>
    </source>
</evidence>
<proteinExistence type="predicted"/>
<evidence type="ECO:0000256" key="2">
    <source>
        <dbReference type="ARBA" id="ARBA00022723"/>
    </source>
</evidence>
<dbReference type="InterPro" id="IPR054722">
    <property type="entry name" value="PolX-like_BBD"/>
</dbReference>
<dbReference type="PANTHER" id="PTHR42648:SF32">
    <property type="entry name" value="RIBONUCLEASE H-LIKE DOMAIN, GAG-PRE-INTEGRASE DOMAIN PROTEIN-RELATED"/>
    <property type="match status" value="1"/>
</dbReference>
<feature type="compositionally biased region" description="Polar residues" evidence="5">
    <location>
        <begin position="280"/>
        <end position="290"/>
    </location>
</feature>
<feature type="compositionally biased region" description="Low complexity" evidence="5">
    <location>
        <begin position="214"/>
        <end position="223"/>
    </location>
</feature>
<evidence type="ECO:0000313" key="8">
    <source>
        <dbReference type="Proteomes" id="UP001151760"/>
    </source>
</evidence>
<dbReference type="InterPro" id="IPR001584">
    <property type="entry name" value="Integrase_cat-core"/>
</dbReference>
<feature type="region of interest" description="Disordered" evidence="5">
    <location>
        <begin position="1393"/>
        <end position="1423"/>
    </location>
</feature>
<organism evidence="7 8">
    <name type="scientific">Tanacetum coccineum</name>
    <dbReference type="NCBI Taxonomy" id="301880"/>
    <lineage>
        <taxon>Eukaryota</taxon>
        <taxon>Viridiplantae</taxon>
        <taxon>Streptophyta</taxon>
        <taxon>Embryophyta</taxon>
        <taxon>Tracheophyta</taxon>
        <taxon>Spermatophyta</taxon>
        <taxon>Magnoliopsida</taxon>
        <taxon>eudicotyledons</taxon>
        <taxon>Gunneridae</taxon>
        <taxon>Pentapetalae</taxon>
        <taxon>asterids</taxon>
        <taxon>campanulids</taxon>
        <taxon>Asterales</taxon>
        <taxon>Asteraceae</taxon>
        <taxon>Asteroideae</taxon>
        <taxon>Anthemideae</taxon>
        <taxon>Anthemidinae</taxon>
        <taxon>Tanacetum</taxon>
    </lineage>
</organism>
<comment type="caution">
    <text evidence="7">The sequence shown here is derived from an EMBL/GenBank/DDBJ whole genome shotgun (WGS) entry which is preliminary data.</text>
</comment>
<evidence type="ECO:0000313" key="7">
    <source>
        <dbReference type="EMBL" id="GJS97048.1"/>
    </source>
</evidence>
<feature type="compositionally biased region" description="Polar residues" evidence="5">
    <location>
        <begin position="248"/>
        <end position="259"/>
    </location>
</feature>
<dbReference type="InterPro" id="IPR057670">
    <property type="entry name" value="SH3_retrovirus"/>
</dbReference>
<dbReference type="EMBL" id="BQNB010011932">
    <property type="protein sequence ID" value="GJS97048.1"/>
    <property type="molecule type" value="Genomic_DNA"/>
</dbReference>
<feature type="region of interest" description="Disordered" evidence="5">
    <location>
        <begin position="940"/>
        <end position="963"/>
    </location>
</feature>
<dbReference type="Pfam" id="PF07727">
    <property type="entry name" value="RVT_2"/>
    <property type="match status" value="1"/>
</dbReference>
<evidence type="ECO:0000256" key="3">
    <source>
        <dbReference type="ARBA" id="ARBA00022801"/>
    </source>
</evidence>
<keyword evidence="1" id="KW-0645">Protease</keyword>
<dbReference type="InterPro" id="IPR036397">
    <property type="entry name" value="RNaseH_sf"/>
</dbReference>
<keyword evidence="8" id="KW-1185">Reference proteome</keyword>
<dbReference type="Pfam" id="PF00665">
    <property type="entry name" value="rve"/>
    <property type="match status" value="1"/>
</dbReference>
<dbReference type="InterPro" id="IPR013103">
    <property type="entry name" value="RVT_2"/>
</dbReference>
<gene>
    <name evidence="7" type="ORF">Tco_0804016</name>
</gene>
<feature type="coiled-coil region" evidence="4">
    <location>
        <begin position="42"/>
        <end position="90"/>
    </location>
</feature>
<evidence type="ECO:0000256" key="1">
    <source>
        <dbReference type="ARBA" id="ARBA00022670"/>
    </source>
</evidence>
<reference evidence="7" key="2">
    <citation type="submission" date="2022-01" db="EMBL/GenBank/DDBJ databases">
        <authorList>
            <person name="Yamashiro T."/>
            <person name="Shiraishi A."/>
            <person name="Satake H."/>
            <person name="Nakayama K."/>
        </authorList>
    </citation>
    <scope>NUCLEOTIDE SEQUENCE</scope>
</reference>
<dbReference type="InterPro" id="IPR039537">
    <property type="entry name" value="Retrotran_Ty1/copia-like"/>
</dbReference>
<name>A0ABQ5A4V4_9ASTR</name>
<dbReference type="InterPro" id="IPR012337">
    <property type="entry name" value="RNaseH-like_sf"/>
</dbReference>
<dbReference type="Proteomes" id="UP001151760">
    <property type="component" value="Unassembled WGS sequence"/>
</dbReference>
<dbReference type="Pfam" id="PF25597">
    <property type="entry name" value="SH3_retrovirus"/>
    <property type="match status" value="1"/>
</dbReference>
<feature type="domain" description="Integrase catalytic" evidence="6">
    <location>
        <begin position="677"/>
        <end position="843"/>
    </location>
</feature>